<gene>
    <name evidence="1" type="ORF">ACH4GP_21105</name>
</gene>
<evidence type="ECO:0000313" key="1">
    <source>
        <dbReference type="EMBL" id="MFH8586867.1"/>
    </source>
</evidence>
<dbReference type="EMBL" id="JBIRGH010000012">
    <property type="protein sequence ID" value="MFH8586867.1"/>
    <property type="molecule type" value="Genomic_DNA"/>
</dbReference>
<proteinExistence type="predicted"/>
<sequence length="46" mass="5185">MARNQLPAHERDWSDLVTFLCVRLDEAAEAAHAATELDRVMSALFI</sequence>
<name>A0ABW7RFN9_9ACTN</name>
<evidence type="ECO:0000313" key="2">
    <source>
        <dbReference type="Proteomes" id="UP001610990"/>
    </source>
</evidence>
<accession>A0ABW7RFN9</accession>
<reference evidence="1 2" key="1">
    <citation type="submission" date="2024-10" db="EMBL/GenBank/DDBJ databases">
        <title>The Natural Products Discovery Center: Release of the First 8490 Sequenced Strains for Exploring Actinobacteria Biosynthetic Diversity.</title>
        <authorList>
            <person name="Kalkreuter E."/>
            <person name="Kautsar S.A."/>
            <person name="Yang D."/>
            <person name="Bader C.D."/>
            <person name="Teijaro C.N."/>
            <person name="Fluegel L."/>
            <person name="Davis C.M."/>
            <person name="Simpson J.R."/>
            <person name="Lauterbach L."/>
            <person name="Steele A.D."/>
            <person name="Gui C."/>
            <person name="Meng S."/>
            <person name="Li G."/>
            <person name="Viehrig K."/>
            <person name="Ye F."/>
            <person name="Su P."/>
            <person name="Kiefer A.F."/>
            <person name="Nichols A."/>
            <person name="Cepeda A.J."/>
            <person name="Yan W."/>
            <person name="Fan B."/>
            <person name="Jiang Y."/>
            <person name="Adhikari A."/>
            <person name="Zheng C.-J."/>
            <person name="Schuster L."/>
            <person name="Cowan T.M."/>
            <person name="Smanski M.J."/>
            <person name="Chevrette M.G."/>
            <person name="De Carvalho L.P.S."/>
            <person name="Shen B."/>
        </authorList>
    </citation>
    <scope>NUCLEOTIDE SEQUENCE [LARGE SCALE GENOMIC DNA]</scope>
    <source>
        <strain evidence="1 2">NPDC018013</strain>
    </source>
</reference>
<comment type="caution">
    <text evidence="1">The sequence shown here is derived from an EMBL/GenBank/DDBJ whole genome shotgun (WGS) entry which is preliminary data.</text>
</comment>
<dbReference type="RefSeq" id="WP_172450755.1">
    <property type="nucleotide sequence ID" value="NZ_JBEZAY010000019.1"/>
</dbReference>
<protein>
    <submittedName>
        <fullName evidence="1">Uncharacterized protein</fullName>
    </submittedName>
</protein>
<dbReference type="Proteomes" id="UP001610990">
    <property type="component" value="Unassembled WGS sequence"/>
</dbReference>
<keyword evidence="2" id="KW-1185">Reference proteome</keyword>
<organism evidence="1 2">
    <name type="scientific">Streptomyces celluloflavus</name>
    <dbReference type="NCBI Taxonomy" id="58344"/>
    <lineage>
        <taxon>Bacteria</taxon>
        <taxon>Bacillati</taxon>
        <taxon>Actinomycetota</taxon>
        <taxon>Actinomycetes</taxon>
        <taxon>Kitasatosporales</taxon>
        <taxon>Streptomycetaceae</taxon>
        <taxon>Streptomyces</taxon>
    </lineage>
</organism>